<evidence type="ECO:0000256" key="1">
    <source>
        <dbReference type="SAM" id="MobiDB-lite"/>
    </source>
</evidence>
<proteinExistence type="predicted"/>
<dbReference type="AlphaFoldDB" id="A0A8S1E4U9"/>
<dbReference type="EMBL" id="CADEPM010000001">
    <property type="protein sequence ID" value="CAB3396474.1"/>
    <property type="molecule type" value="Genomic_DNA"/>
</dbReference>
<protein>
    <recommendedName>
        <fullName evidence="5">Cystatin domain-containing protein</fullName>
    </recommendedName>
</protein>
<evidence type="ECO:0000313" key="3">
    <source>
        <dbReference type="EMBL" id="CAB3396474.1"/>
    </source>
</evidence>
<organism evidence="3 4">
    <name type="scientific">Caenorhabditis bovis</name>
    <dbReference type="NCBI Taxonomy" id="2654633"/>
    <lineage>
        <taxon>Eukaryota</taxon>
        <taxon>Metazoa</taxon>
        <taxon>Ecdysozoa</taxon>
        <taxon>Nematoda</taxon>
        <taxon>Chromadorea</taxon>
        <taxon>Rhabditida</taxon>
        <taxon>Rhabditina</taxon>
        <taxon>Rhabditomorpha</taxon>
        <taxon>Rhabditoidea</taxon>
        <taxon>Rhabditidae</taxon>
        <taxon>Peloderinae</taxon>
        <taxon>Caenorhabditis</taxon>
    </lineage>
</organism>
<feature type="chain" id="PRO_5035919101" description="Cystatin domain-containing protein" evidence="2">
    <location>
        <begin position="17"/>
        <end position="170"/>
    </location>
</feature>
<gene>
    <name evidence="3" type="ORF">CBOVIS_LOCUS23</name>
</gene>
<keyword evidence="2" id="KW-0732">Signal</keyword>
<reference evidence="3 4" key="1">
    <citation type="submission" date="2020-04" db="EMBL/GenBank/DDBJ databases">
        <authorList>
            <person name="Laetsch R D."/>
            <person name="Stevens L."/>
            <person name="Kumar S."/>
            <person name="Blaxter L. M."/>
        </authorList>
    </citation>
    <scope>NUCLEOTIDE SEQUENCE [LARGE SCALE GENOMIC DNA]</scope>
</reference>
<comment type="caution">
    <text evidence="3">The sequence shown here is derived from an EMBL/GenBank/DDBJ whole genome shotgun (WGS) entry which is preliminary data.</text>
</comment>
<evidence type="ECO:0000256" key="2">
    <source>
        <dbReference type="SAM" id="SignalP"/>
    </source>
</evidence>
<accession>A0A8S1E4U9</accession>
<feature type="region of interest" description="Disordered" evidence="1">
    <location>
        <begin position="43"/>
        <end position="68"/>
    </location>
</feature>
<keyword evidence="4" id="KW-1185">Reference proteome</keyword>
<evidence type="ECO:0008006" key="5">
    <source>
        <dbReference type="Google" id="ProtNLM"/>
    </source>
</evidence>
<dbReference type="Proteomes" id="UP000494206">
    <property type="component" value="Unassembled WGS sequence"/>
</dbReference>
<sequence>MQIPLVLAIGFVLVAAQPAPPTQPSTSQPPITDTLIILSTDSTANSSSNSVSSTTTPSATSTDGSSATTTKNIRDIIGIINKVLDSKPGEMMDYFTDDAIFSSCDQTYVARFVKLVQITERKYSSEAYFDTVVYNGTRYRFALVPSKKNSSGYAFDFVRELDCPDEKASY</sequence>
<evidence type="ECO:0000313" key="4">
    <source>
        <dbReference type="Proteomes" id="UP000494206"/>
    </source>
</evidence>
<feature type="signal peptide" evidence="2">
    <location>
        <begin position="1"/>
        <end position="16"/>
    </location>
</feature>
<name>A0A8S1E4U9_9PELO</name>